<dbReference type="EC" id="2.3.1.-" evidence="1"/>
<dbReference type="EMBL" id="JAWONS010000329">
    <property type="protein sequence ID" value="MDW2800635.1"/>
    <property type="molecule type" value="Genomic_DNA"/>
</dbReference>
<sequence>MYKLKYEKWYQSGYMDNRYKPYIIMYEDTAVSSVGVCINDISWQDQRKRYVQISTVMTLPEYRNKGLNRYLPTVFDSLTTMYHAVLSYFSLRDGGMITVHGVAEKGDILGNPALVEARKLGENC</sequence>
<keyword evidence="1" id="KW-0808">Transferase</keyword>
<name>A0ABU4GSK9_9CLOT</name>
<accession>A0ABU4GSK9</accession>
<comment type="caution">
    <text evidence="1">The sequence shown here is derived from an EMBL/GenBank/DDBJ whole genome shotgun (WGS) entry which is preliminary data.</text>
</comment>
<dbReference type="GO" id="GO:0016746">
    <property type="term" value="F:acyltransferase activity"/>
    <property type="evidence" value="ECO:0007669"/>
    <property type="project" value="UniProtKB-KW"/>
</dbReference>
<dbReference type="InterPro" id="IPR016181">
    <property type="entry name" value="Acyl_CoA_acyltransferase"/>
</dbReference>
<keyword evidence="2" id="KW-1185">Reference proteome</keyword>
<gene>
    <name evidence="1" type="ORF">RZO55_23995</name>
</gene>
<protein>
    <submittedName>
        <fullName evidence="1">GNAT family N-acetyltransferase</fullName>
        <ecNumber evidence="1">2.3.1.-</ecNumber>
    </submittedName>
</protein>
<keyword evidence="1" id="KW-0012">Acyltransferase</keyword>
<evidence type="ECO:0000313" key="1">
    <source>
        <dbReference type="EMBL" id="MDW2800635.1"/>
    </source>
</evidence>
<proteinExistence type="predicted"/>
<dbReference type="Proteomes" id="UP001276854">
    <property type="component" value="Unassembled WGS sequence"/>
</dbReference>
<dbReference type="Gene3D" id="3.40.630.30">
    <property type="match status" value="1"/>
</dbReference>
<organism evidence="1 2">
    <name type="scientific">Clostridium boliviensis</name>
    <dbReference type="NCBI Taxonomy" id="318465"/>
    <lineage>
        <taxon>Bacteria</taxon>
        <taxon>Bacillati</taxon>
        <taxon>Bacillota</taxon>
        <taxon>Clostridia</taxon>
        <taxon>Eubacteriales</taxon>
        <taxon>Clostridiaceae</taxon>
        <taxon>Clostridium</taxon>
    </lineage>
</organism>
<dbReference type="SUPFAM" id="SSF55729">
    <property type="entry name" value="Acyl-CoA N-acyltransferases (Nat)"/>
    <property type="match status" value="1"/>
</dbReference>
<evidence type="ECO:0000313" key="2">
    <source>
        <dbReference type="Proteomes" id="UP001276854"/>
    </source>
</evidence>
<reference evidence="1 2" key="1">
    <citation type="submission" date="2023-10" db="EMBL/GenBank/DDBJ databases">
        <title>A novel Glycoside Hydrolase 43-Like Enzyme from Clostrdium boliviensis is an Endo-xylanase, and a Candidate for Xylooligosaccharides Production from Different Xylan Substrates.</title>
        <authorList>
            <person name="Alvarez M.T."/>
            <person name="Rocabado-Villegas L.R."/>
            <person name="Salas-Veizaga D.M."/>
            <person name="Linares-Pasten J.A."/>
            <person name="Gudmundsdottir E.E."/>
            <person name="Hreggvidsson G.O."/>
            <person name="Adlercreutz P."/>
            <person name="Nordberg Karlsson E."/>
        </authorList>
    </citation>
    <scope>NUCLEOTIDE SEQUENCE [LARGE SCALE GENOMIC DNA]</scope>
    <source>
        <strain evidence="1 2">E-1</strain>
    </source>
</reference>